<feature type="compositionally biased region" description="Pro residues" evidence="9">
    <location>
        <begin position="39"/>
        <end position="50"/>
    </location>
</feature>
<dbReference type="Gene3D" id="1.25.40.10">
    <property type="entry name" value="Tetratricopeptide repeat domain"/>
    <property type="match status" value="1"/>
</dbReference>
<feature type="compositionally biased region" description="Pro residues" evidence="9">
    <location>
        <begin position="71"/>
        <end position="97"/>
    </location>
</feature>
<dbReference type="InterPro" id="IPR011009">
    <property type="entry name" value="Kinase-like_dom_sf"/>
</dbReference>
<dbReference type="CDD" id="cd14014">
    <property type="entry name" value="STKc_PknB_like"/>
    <property type="match status" value="1"/>
</dbReference>
<evidence type="ECO:0000256" key="1">
    <source>
        <dbReference type="ARBA" id="ARBA00012513"/>
    </source>
</evidence>
<keyword evidence="3" id="KW-0808">Transferase</keyword>
<keyword evidence="6" id="KW-0067">ATP-binding</keyword>
<dbReference type="EC" id="2.7.11.1" evidence="1"/>
<evidence type="ECO:0000256" key="8">
    <source>
        <dbReference type="ARBA" id="ARBA00048679"/>
    </source>
</evidence>
<keyword evidence="5 11" id="KW-0418">Kinase</keyword>
<dbReference type="FunFam" id="3.30.200.20:FF:000205">
    <property type="entry name" value="Serine/threonine protein kinase"/>
    <property type="match status" value="1"/>
</dbReference>
<accession>A0A366M914</accession>
<evidence type="ECO:0000256" key="4">
    <source>
        <dbReference type="ARBA" id="ARBA00022741"/>
    </source>
</evidence>
<organism evidence="11 12">
    <name type="scientific">Spongiactinospora rosea</name>
    <dbReference type="NCBI Taxonomy" id="2248750"/>
    <lineage>
        <taxon>Bacteria</taxon>
        <taxon>Bacillati</taxon>
        <taxon>Actinomycetota</taxon>
        <taxon>Actinomycetes</taxon>
        <taxon>Streptosporangiales</taxon>
        <taxon>Streptosporangiaceae</taxon>
        <taxon>Spongiactinospora</taxon>
    </lineage>
</organism>
<comment type="catalytic activity">
    <reaction evidence="7">
        <text>L-threonyl-[protein] + ATP = O-phospho-L-threonyl-[protein] + ADP + H(+)</text>
        <dbReference type="Rhea" id="RHEA:46608"/>
        <dbReference type="Rhea" id="RHEA-COMP:11060"/>
        <dbReference type="Rhea" id="RHEA-COMP:11605"/>
        <dbReference type="ChEBI" id="CHEBI:15378"/>
        <dbReference type="ChEBI" id="CHEBI:30013"/>
        <dbReference type="ChEBI" id="CHEBI:30616"/>
        <dbReference type="ChEBI" id="CHEBI:61977"/>
        <dbReference type="ChEBI" id="CHEBI:456216"/>
        <dbReference type="EC" id="2.7.11.1"/>
    </reaction>
</comment>
<keyword evidence="12" id="KW-1185">Reference proteome</keyword>
<evidence type="ECO:0000256" key="5">
    <source>
        <dbReference type="ARBA" id="ARBA00022777"/>
    </source>
</evidence>
<evidence type="ECO:0000256" key="6">
    <source>
        <dbReference type="ARBA" id="ARBA00022840"/>
    </source>
</evidence>
<keyword evidence="2 11" id="KW-0723">Serine/threonine-protein kinase</keyword>
<dbReference type="OrthoDB" id="137117at2"/>
<dbReference type="InterPro" id="IPR031634">
    <property type="entry name" value="PknG_rubred"/>
</dbReference>
<dbReference type="Gene3D" id="1.10.510.10">
    <property type="entry name" value="Transferase(Phosphotransferase) domain 1"/>
    <property type="match status" value="1"/>
</dbReference>
<dbReference type="SUPFAM" id="SSF48452">
    <property type="entry name" value="TPR-like"/>
    <property type="match status" value="1"/>
</dbReference>
<keyword evidence="4" id="KW-0547">Nucleotide-binding</keyword>
<evidence type="ECO:0000256" key="2">
    <source>
        <dbReference type="ARBA" id="ARBA00022527"/>
    </source>
</evidence>
<dbReference type="AlphaFoldDB" id="A0A366M914"/>
<comment type="catalytic activity">
    <reaction evidence="8">
        <text>L-seryl-[protein] + ATP = O-phospho-L-seryl-[protein] + ADP + H(+)</text>
        <dbReference type="Rhea" id="RHEA:17989"/>
        <dbReference type="Rhea" id="RHEA-COMP:9863"/>
        <dbReference type="Rhea" id="RHEA-COMP:11604"/>
        <dbReference type="ChEBI" id="CHEBI:15378"/>
        <dbReference type="ChEBI" id="CHEBI:29999"/>
        <dbReference type="ChEBI" id="CHEBI:30616"/>
        <dbReference type="ChEBI" id="CHEBI:83421"/>
        <dbReference type="ChEBI" id="CHEBI:456216"/>
        <dbReference type="EC" id="2.7.11.1"/>
    </reaction>
</comment>
<dbReference type="InterPro" id="IPR031636">
    <property type="entry name" value="PknG_TPR"/>
</dbReference>
<evidence type="ECO:0000259" key="10">
    <source>
        <dbReference type="PROSITE" id="PS50011"/>
    </source>
</evidence>
<evidence type="ECO:0000313" key="12">
    <source>
        <dbReference type="Proteomes" id="UP000253303"/>
    </source>
</evidence>
<name>A0A366M914_9ACTN</name>
<dbReference type="Gene3D" id="3.30.200.20">
    <property type="entry name" value="Phosphorylase Kinase, domain 1"/>
    <property type="match status" value="1"/>
</dbReference>
<protein>
    <recommendedName>
        <fullName evidence="1">non-specific serine/threonine protein kinase</fullName>
        <ecNumber evidence="1">2.7.11.1</ecNumber>
    </recommendedName>
</protein>
<dbReference type="Proteomes" id="UP000253303">
    <property type="component" value="Unassembled WGS sequence"/>
</dbReference>
<sequence>MPPAAAPPQERSAGGRHAAPPGGPPPGGAPAYPPQGSAPYPPPGSAPAYPPQGSAPAYPPPAYPPQGSAPAYPPPGGGPPAPPQGSAPAYPPPPSGPAQPGSGGRHAQPAPPYPQTGQVQPPPPPPPLQQQAAPPSMPQRPGSAPVSGWQGGSAPVSAGWRGRGIDLGTAPSTGPVSGRGTSSTRSRRSSLGASLVEVPPVPYRDPALVVLRDPQVPEHKRFCSNGSCGKPVGRAKGDRPGRAEGFCPHCGTRFSFTPKLADGDLVAGQYEVKGCLAHGGLGWIYLAADLNLDGRWVVLKGLLDTGDVEALLAAEAERRFLTGVDHANIVKIFNFVQHPDPTTGTMVGYIVMEYVGGQSLQDMLKARLSASGNRDALPVGQAIAYILEVLKAFDYLHDRQLLYCDLKPANVIQVEDQLKLIDLGAVRRVDDQDSSIYGTVGYQAPEIAKDGPSVSSDLYTVGRMLAVLCMPFSPAADNREAPLPTPDRQPLLAAYESFHRFLHRATDPVPSRRFQSAQEMSEQLTGILREIRAAEDGRPRPALSTEFGPERLAAATTLAADGAQSGQVLDLLGADSAVAALPTPLVDPGDQAAGYLAGITARTLDDLVSMLDAAPVATLETRLALVRALIEQRNPRAAEVLQQAANEAPWDWRVLWYHGLRELAWGNLAEALRLFDEVYYRMPGERAPRMALAFARECAGDHHEAGRHYAAVWRTDRAYVSAAFGLARVCLAVGDRASATRVLDEVPTTSSHYVSAQMAAVALAVRGREPNALPADDLMVAGERLTDLDLDPGRHNRLAAELLEVALGWVTASGQRGTAGPPLLGAELSETGVRRRLEGVYRELARGSGAIEDRHAYVDKANAVRPRTWV</sequence>
<evidence type="ECO:0000256" key="7">
    <source>
        <dbReference type="ARBA" id="ARBA00047899"/>
    </source>
</evidence>
<evidence type="ECO:0000313" key="11">
    <source>
        <dbReference type="EMBL" id="RBQ22200.1"/>
    </source>
</evidence>
<dbReference type="FunFam" id="1.10.510.10:FF:000306">
    <property type="entry name" value="Serine/threonine protein kinase"/>
    <property type="match status" value="1"/>
</dbReference>
<proteinExistence type="predicted"/>
<dbReference type="EMBL" id="QMEY01000001">
    <property type="protein sequence ID" value="RBQ22200.1"/>
    <property type="molecule type" value="Genomic_DNA"/>
</dbReference>
<dbReference type="Pfam" id="PF16919">
    <property type="entry name" value="PknG_rubred"/>
    <property type="match status" value="1"/>
</dbReference>
<dbReference type="PANTHER" id="PTHR24363">
    <property type="entry name" value="SERINE/THREONINE PROTEIN KINASE"/>
    <property type="match status" value="1"/>
</dbReference>
<feature type="compositionally biased region" description="Low complexity" evidence="9">
    <location>
        <begin position="171"/>
        <end position="193"/>
    </location>
</feature>
<dbReference type="InterPro" id="IPR000719">
    <property type="entry name" value="Prot_kinase_dom"/>
</dbReference>
<dbReference type="SMART" id="SM00220">
    <property type="entry name" value="S_TKc"/>
    <property type="match status" value="1"/>
</dbReference>
<dbReference type="GO" id="GO:0005524">
    <property type="term" value="F:ATP binding"/>
    <property type="evidence" value="ECO:0007669"/>
    <property type="project" value="UniProtKB-KW"/>
</dbReference>
<comment type="caution">
    <text evidence="11">The sequence shown here is derived from an EMBL/GenBank/DDBJ whole genome shotgun (WGS) entry which is preliminary data.</text>
</comment>
<evidence type="ECO:0000256" key="9">
    <source>
        <dbReference type="SAM" id="MobiDB-lite"/>
    </source>
</evidence>
<gene>
    <name evidence="11" type="ORF">DP939_03930</name>
</gene>
<feature type="compositionally biased region" description="Pro residues" evidence="9">
    <location>
        <begin position="109"/>
        <end position="128"/>
    </location>
</feature>
<dbReference type="GO" id="GO:0004674">
    <property type="term" value="F:protein serine/threonine kinase activity"/>
    <property type="evidence" value="ECO:0007669"/>
    <property type="project" value="UniProtKB-KW"/>
</dbReference>
<feature type="domain" description="Protein kinase" evidence="10">
    <location>
        <begin position="270"/>
        <end position="525"/>
    </location>
</feature>
<dbReference type="Pfam" id="PF00069">
    <property type="entry name" value="Pkinase"/>
    <property type="match status" value="1"/>
</dbReference>
<dbReference type="Pfam" id="PF16918">
    <property type="entry name" value="PknG_TPR"/>
    <property type="match status" value="1"/>
</dbReference>
<feature type="region of interest" description="Disordered" evidence="9">
    <location>
        <begin position="1"/>
        <end position="193"/>
    </location>
</feature>
<reference evidence="11 12" key="1">
    <citation type="submission" date="2018-06" db="EMBL/GenBank/DDBJ databases">
        <title>Sphaerisporangium craniellae sp. nov., isolated from a marine sponge in the South China Sea.</title>
        <authorList>
            <person name="Li L."/>
        </authorList>
    </citation>
    <scope>NUCLEOTIDE SEQUENCE [LARGE SCALE GENOMIC DNA]</scope>
    <source>
        <strain evidence="11 12">LHW63015</strain>
    </source>
</reference>
<feature type="compositionally biased region" description="Pro residues" evidence="9">
    <location>
        <begin position="21"/>
        <end position="33"/>
    </location>
</feature>
<dbReference type="SUPFAM" id="SSF56112">
    <property type="entry name" value="Protein kinase-like (PK-like)"/>
    <property type="match status" value="1"/>
</dbReference>
<dbReference type="InterPro" id="IPR011990">
    <property type="entry name" value="TPR-like_helical_dom_sf"/>
</dbReference>
<dbReference type="PANTHER" id="PTHR24363:SF0">
    <property type="entry name" value="SERINE_THREONINE KINASE LIKE DOMAIN CONTAINING 1"/>
    <property type="match status" value="1"/>
</dbReference>
<dbReference type="PROSITE" id="PS50011">
    <property type="entry name" value="PROTEIN_KINASE_DOM"/>
    <property type="match status" value="1"/>
</dbReference>
<evidence type="ECO:0000256" key="3">
    <source>
        <dbReference type="ARBA" id="ARBA00022679"/>
    </source>
</evidence>